<proteinExistence type="predicted"/>
<dbReference type="EMBL" id="VSSQ01002027">
    <property type="protein sequence ID" value="MPM12825.1"/>
    <property type="molecule type" value="Genomic_DNA"/>
</dbReference>
<reference evidence="1" key="1">
    <citation type="submission" date="2019-08" db="EMBL/GenBank/DDBJ databases">
        <authorList>
            <person name="Kucharzyk K."/>
            <person name="Murdoch R.W."/>
            <person name="Higgins S."/>
            <person name="Loffler F."/>
        </authorList>
    </citation>
    <scope>NUCLEOTIDE SEQUENCE</scope>
</reference>
<evidence type="ECO:0000313" key="1">
    <source>
        <dbReference type="EMBL" id="MPM12825.1"/>
    </source>
</evidence>
<sequence>MQEEGIFARVATGATDRGSGRVLGHGVAAGLCRGMKRGAMLETHFLRHNSSKPAALKNR</sequence>
<protein>
    <submittedName>
        <fullName evidence="1">Uncharacterized protein</fullName>
    </submittedName>
</protein>
<comment type="caution">
    <text evidence="1">The sequence shown here is derived from an EMBL/GenBank/DDBJ whole genome shotgun (WGS) entry which is preliminary data.</text>
</comment>
<accession>A0A644X9G1</accession>
<name>A0A644X9G1_9ZZZZ</name>
<organism evidence="1">
    <name type="scientific">bioreactor metagenome</name>
    <dbReference type="NCBI Taxonomy" id="1076179"/>
    <lineage>
        <taxon>unclassified sequences</taxon>
        <taxon>metagenomes</taxon>
        <taxon>ecological metagenomes</taxon>
    </lineage>
</organism>
<gene>
    <name evidence="1" type="ORF">SDC9_59179</name>
</gene>
<dbReference type="AlphaFoldDB" id="A0A644X9G1"/>